<dbReference type="EMBL" id="QUMS01000001">
    <property type="protein sequence ID" value="REG11455.1"/>
    <property type="molecule type" value="Genomic_DNA"/>
</dbReference>
<keyword evidence="5" id="KW-1185">Reference proteome</keyword>
<evidence type="ECO:0000313" key="5">
    <source>
        <dbReference type="Proteomes" id="UP000256388"/>
    </source>
</evidence>
<dbReference type="Pfam" id="PF00793">
    <property type="entry name" value="DAHP_synth_1"/>
    <property type="match status" value="1"/>
</dbReference>
<dbReference type="PANTHER" id="PTHR43018:SF2">
    <property type="entry name" value="PHOSPHO-2-DEHYDRO-3-DEOXYHEPTONATE ALDOLASE"/>
    <property type="match status" value="1"/>
</dbReference>
<dbReference type="GO" id="GO:0009073">
    <property type="term" value="P:aromatic amino acid family biosynthetic process"/>
    <property type="evidence" value="ECO:0007669"/>
    <property type="project" value="InterPro"/>
</dbReference>
<dbReference type="InterPro" id="IPR006268">
    <property type="entry name" value="DAHP_syn_2"/>
</dbReference>
<proteinExistence type="predicted"/>
<dbReference type="InterPro" id="IPR013785">
    <property type="entry name" value="Aldolase_TIM"/>
</dbReference>
<gene>
    <name evidence="4" type="ORF">DFR64_1342</name>
</gene>
<dbReference type="Proteomes" id="UP000256388">
    <property type="component" value="Unassembled WGS sequence"/>
</dbReference>
<feature type="domain" description="DAHP synthetase I/KDSA" evidence="2">
    <location>
        <begin position="87"/>
        <end position="330"/>
    </location>
</feature>
<evidence type="ECO:0000259" key="2">
    <source>
        <dbReference type="Pfam" id="PF00793"/>
    </source>
</evidence>
<dbReference type="InterPro" id="IPR006218">
    <property type="entry name" value="DAHP1/KDSA"/>
</dbReference>
<dbReference type="NCBIfam" id="TIGR01361">
    <property type="entry name" value="DAHP_synth_Bsub"/>
    <property type="match status" value="1"/>
</dbReference>
<evidence type="ECO:0000313" key="4">
    <source>
        <dbReference type="EMBL" id="REG11455.1"/>
    </source>
</evidence>
<accession>A0A3E0AIK3</accession>
<dbReference type="Gene3D" id="3.20.20.70">
    <property type="entry name" value="Aldolase class I"/>
    <property type="match status" value="1"/>
</dbReference>
<keyword evidence="1" id="KW-0808">Transferase</keyword>
<comment type="caution">
    <text evidence="4">The sequence shown here is derived from an EMBL/GenBank/DDBJ whole genome shotgun (WGS) entry which is preliminary data.</text>
</comment>
<evidence type="ECO:0000259" key="3">
    <source>
        <dbReference type="Pfam" id="PF18152"/>
    </source>
</evidence>
<dbReference type="NCBIfam" id="NF009239">
    <property type="entry name" value="PRK12595.1"/>
    <property type="match status" value="1"/>
</dbReference>
<name>A0A3E0AIK3_9CHLR</name>
<dbReference type="SUPFAM" id="SSF51569">
    <property type="entry name" value="Aldolase"/>
    <property type="match status" value="1"/>
</dbReference>
<protein>
    <submittedName>
        <fullName evidence="4">3-deoxy-D-arabinoheptulosonate-7-phosphate synthase</fullName>
    </submittedName>
</protein>
<reference evidence="4 5" key="1">
    <citation type="submission" date="2018-08" db="EMBL/GenBank/DDBJ databases">
        <title>Genomic Encyclopedia of Type Strains, Phase IV (KMG-IV): sequencing the most valuable type-strain genomes for metagenomic binning, comparative biology and taxonomic classification.</title>
        <authorList>
            <person name="Goeker M."/>
        </authorList>
    </citation>
    <scope>NUCLEOTIDE SEQUENCE [LARGE SCALE GENOMIC DNA]</scope>
    <source>
        <strain evidence="4 5">DSM 23923</strain>
    </source>
</reference>
<dbReference type="AlphaFoldDB" id="A0A3E0AIK3"/>
<dbReference type="InterPro" id="IPR041071">
    <property type="entry name" value="DAHP_snth_FXD"/>
</dbReference>
<dbReference type="InterPro" id="IPR052899">
    <property type="entry name" value="Class-I_DAHP_synthase"/>
</dbReference>
<dbReference type="Gene3D" id="3.30.70.1140">
    <property type="entry name" value="Phospho-2-dehydro-3-deoxyheptonate aldolase, domain 1"/>
    <property type="match status" value="1"/>
</dbReference>
<sequence length="351" mass="37863">MIIMQPGATREQISTVIDRVHANRMEAHTNVGTRQTIIGVVGDRHNVPADQFESLPNVQSVEPVLKSYELASRQFHPENSVFSLGGFTIGGDEIPVIAGPCSVESRQQILETAQAVKEAGANALRGGVFKPRQSPYSFQGLGEEGLEYMAEARALTGLPLVVEVMAESQLPLMSKYVDMLQIGARNMQNYSLLRAVGETHIPVLLKRGLSATIDDLLNAAEYILFGGNNRVVLCERGIRTFETATRNTTDINAIPVLKSLSHLPVVLDPSHSTGHTSFVSAVAKAAVAAGADGIIVEVHPDPEHAFSDGQQSLKPEEFARLVKQVKAVAEAVDRTLVPEETPFFPNGVING</sequence>
<dbReference type="GO" id="GO:0016740">
    <property type="term" value="F:transferase activity"/>
    <property type="evidence" value="ECO:0007669"/>
    <property type="project" value="UniProtKB-KW"/>
</dbReference>
<evidence type="ECO:0000256" key="1">
    <source>
        <dbReference type="ARBA" id="ARBA00022679"/>
    </source>
</evidence>
<dbReference type="Pfam" id="PF18152">
    <property type="entry name" value="DAHP_snth_FXD"/>
    <property type="match status" value="1"/>
</dbReference>
<organism evidence="4 5">
    <name type="scientific">Pelolinea submarina</name>
    <dbReference type="NCBI Taxonomy" id="913107"/>
    <lineage>
        <taxon>Bacteria</taxon>
        <taxon>Bacillati</taxon>
        <taxon>Chloroflexota</taxon>
        <taxon>Anaerolineae</taxon>
        <taxon>Anaerolineales</taxon>
        <taxon>Anaerolineaceae</taxon>
        <taxon>Pelolinea</taxon>
    </lineage>
</organism>
<dbReference type="PANTHER" id="PTHR43018">
    <property type="entry name" value="PHOSPHO-2-DEHYDRO-3-DEOXYHEPTONATE ALDOLASE"/>
    <property type="match status" value="1"/>
</dbReference>
<feature type="domain" description="DAHP synthase ferredoxin-like" evidence="3">
    <location>
        <begin position="2"/>
        <end position="66"/>
    </location>
</feature>
<dbReference type="GO" id="GO:0016832">
    <property type="term" value="F:aldehyde-lyase activity"/>
    <property type="evidence" value="ECO:0007669"/>
    <property type="project" value="InterPro"/>
</dbReference>
<dbReference type="NCBIfam" id="NF006421">
    <property type="entry name" value="PRK08673.1"/>
    <property type="match status" value="1"/>
</dbReference>